<dbReference type="Proteomes" id="UP000826990">
    <property type="component" value="Plasmid pWW19C-8"/>
</dbReference>
<reference evidence="1" key="1">
    <citation type="submission" date="2021-07" db="EMBL/GenBank/DDBJ databases">
        <title>Characterization of Emerging Pathogens Carrying KPC-2 Gene in IncP-6 Plasmids Isolated from Urban Sewage in Argentina.</title>
        <authorList>
            <person name="Ghiglione B."/>
            <person name="Haim M.S."/>
            <person name="Dropa M."/>
        </authorList>
    </citation>
    <scope>NUCLEOTIDE SEQUENCE</scope>
    <source>
        <strain evidence="1">WW-19C</strain>
        <plasmid evidence="1">pWW19C-8</plasmid>
    </source>
</reference>
<sequence length="75" mass="9283">MLKTDLNIFVKKIGKRFIVKIDYVNFESQKHLFLYQEQIKYFFNDYLKNVDGNINLFIEENIIKEFFDWEDDYAE</sequence>
<dbReference type="EMBL" id="CP080114">
    <property type="protein sequence ID" value="QYD29685.1"/>
    <property type="molecule type" value="Genomic_DNA"/>
</dbReference>
<name>A0AAQ0JB43_ENTAS</name>
<evidence type="ECO:0000313" key="2">
    <source>
        <dbReference type="Proteomes" id="UP000826990"/>
    </source>
</evidence>
<keyword evidence="1" id="KW-0614">Plasmid</keyword>
<dbReference type="RefSeq" id="WP_126513318.1">
    <property type="nucleotide sequence ID" value="NZ_CP080114.1"/>
</dbReference>
<protein>
    <submittedName>
        <fullName evidence="1">Uncharacterized protein</fullName>
    </submittedName>
</protein>
<dbReference type="AlphaFoldDB" id="A0AAQ0JB43"/>
<proteinExistence type="predicted"/>
<evidence type="ECO:0000313" key="1">
    <source>
        <dbReference type="EMBL" id="QYD29685.1"/>
    </source>
</evidence>
<organism evidence="1 2">
    <name type="scientific">Enterobacter asburiae</name>
    <dbReference type="NCBI Taxonomy" id="61645"/>
    <lineage>
        <taxon>Bacteria</taxon>
        <taxon>Pseudomonadati</taxon>
        <taxon>Pseudomonadota</taxon>
        <taxon>Gammaproteobacteria</taxon>
        <taxon>Enterobacterales</taxon>
        <taxon>Enterobacteriaceae</taxon>
        <taxon>Enterobacter</taxon>
        <taxon>Enterobacter cloacae complex</taxon>
    </lineage>
</organism>
<gene>
    <name evidence="1" type="ORF">KZX48_26075</name>
</gene>
<accession>A0AAQ0JB43</accession>
<geneLocation type="plasmid" evidence="1 2">
    <name>pWW19C-8</name>
</geneLocation>